<dbReference type="Pfam" id="PF00056">
    <property type="entry name" value="Ldh_1_N"/>
    <property type="match status" value="1"/>
</dbReference>
<evidence type="ECO:0000259" key="5">
    <source>
        <dbReference type="Pfam" id="PF00056"/>
    </source>
</evidence>
<dbReference type="GO" id="GO:0030060">
    <property type="term" value="F:L-malate dehydrogenase (NAD+) activity"/>
    <property type="evidence" value="ECO:0007669"/>
    <property type="project" value="UniProtKB-EC"/>
</dbReference>
<feature type="domain" description="Lactate/malate dehydrogenase C-terminal" evidence="6">
    <location>
        <begin position="145"/>
        <end position="301"/>
    </location>
</feature>
<dbReference type="SUPFAM" id="SSF56327">
    <property type="entry name" value="LDH C-terminal domain-like"/>
    <property type="match status" value="1"/>
</dbReference>
<dbReference type="Gene3D" id="3.90.110.10">
    <property type="entry name" value="Lactate dehydrogenase/glycoside hydrolase, family 4, C-terminal"/>
    <property type="match status" value="1"/>
</dbReference>
<evidence type="ECO:0000259" key="6">
    <source>
        <dbReference type="Pfam" id="PF02866"/>
    </source>
</evidence>
<dbReference type="SUPFAM" id="SSF51735">
    <property type="entry name" value="NAD(P)-binding Rossmann-fold domains"/>
    <property type="match status" value="1"/>
</dbReference>
<comment type="similarity">
    <text evidence="1">Belongs to the LDH/MDH superfamily. LDH family.</text>
</comment>
<keyword evidence="8" id="KW-1185">Reference proteome</keyword>
<sequence>MKLGIIGGAGLLGSTTAFVVGMKDILDEIKLVDLNKSVLGSHVMDMGQALLPISKTKITMADYSDLSDCDIIVITASLPERKVDNRNEYLQGNLGIMKPICESLREFTKEAIVLTCTNPIDVFNYVTWKLLGWNKNKILGFDLNDTLRLKWSVASVTGLEYGKLNGYCIGEHGDGQVRLFDQMTYEGRPINLTDEQAISSTKLTADWFRTYQELESKRTTGWTSAVNLAEIIEAIATDSGKVIPCSIILTGENGYEGVSMGMPVSLGKDGVKEIALPELTTTQKEQLNNTAEKIKGLINSVIQ</sequence>
<evidence type="ECO:0000256" key="3">
    <source>
        <dbReference type="ARBA" id="ARBA00023027"/>
    </source>
</evidence>
<comment type="caution">
    <text evidence="7">The sequence shown here is derived from an EMBL/GenBank/DDBJ whole genome shotgun (WGS) entry which is preliminary data.</text>
</comment>
<protein>
    <submittedName>
        <fullName evidence="7">Malate dehydrogenase</fullName>
        <ecNumber evidence="7">1.1.1.37</ecNumber>
    </submittedName>
</protein>
<dbReference type="EMBL" id="JAGGKC010000015">
    <property type="protein sequence ID" value="MBP1919445.1"/>
    <property type="molecule type" value="Genomic_DNA"/>
</dbReference>
<keyword evidence="2 4" id="KW-0560">Oxidoreductase</keyword>
<dbReference type="PANTHER" id="PTHR43128:SF16">
    <property type="entry name" value="L-LACTATE DEHYDROGENASE"/>
    <property type="match status" value="1"/>
</dbReference>
<dbReference type="Proteomes" id="UP001519271">
    <property type="component" value="Unassembled WGS sequence"/>
</dbReference>
<dbReference type="EC" id="1.1.1.37" evidence="7"/>
<evidence type="ECO:0000256" key="4">
    <source>
        <dbReference type="RuleBase" id="RU003369"/>
    </source>
</evidence>
<gene>
    <name evidence="7" type="ORF">J2Z34_001934</name>
</gene>
<dbReference type="PANTHER" id="PTHR43128">
    <property type="entry name" value="L-2-HYDROXYCARBOXYLATE DEHYDROGENASE (NAD(P)(+))"/>
    <property type="match status" value="1"/>
</dbReference>
<dbReference type="InterPro" id="IPR036291">
    <property type="entry name" value="NAD(P)-bd_dom_sf"/>
</dbReference>
<evidence type="ECO:0000256" key="2">
    <source>
        <dbReference type="ARBA" id="ARBA00023002"/>
    </source>
</evidence>
<reference evidence="7 8" key="1">
    <citation type="submission" date="2021-03" db="EMBL/GenBank/DDBJ databases">
        <title>Genomic Encyclopedia of Type Strains, Phase IV (KMG-IV): sequencing the most valuable type-strain genomes for metagenomic binning, comparative biology and taxonomic classification.</title>
        <authorList>
            <person name="Goeker M."/>
        </authorList>
    </citation>
    <scope>NUCLEOTIDE SEQUENCE [LARGE SCALE GENOMIC DNA]</scope>
    <source>
        <strain evidence="7 8">DSM 6139</strain>
    </source>
</reference>
<proteinExistence type="inferred from homology"/>
<name>A0ABS4G574_9CLOT</name>
<evidence type="ECO:0000256" key="1">
    <source>
        <dbReference type="ARBA" id="ARBA00006054"/>
    </source>
</evidence>
<dbReference type="Gene3D" id="3.40.50.720">
    <property type="entry name" value="NAD(P)-binding Rossmann-like Domain"/>
    <property type="match status" value="1"/>
</dbReference>
<keyword evidence="3" id="KW-0520">NAD</keyword>
<dbReference type="InterPro" id="IPR001557">
    <property type="entry name" value="L-lactate/malate_DH"/>
</dbReference>
<dbReference type="InterPro" id="IPR001236">
    <property type="entry name" value="Lactate/malate_DH_N"/>
</dbReference>
<evidence type="ECO:0000313" key="7">
    <source>
        <dbReference type="EMBL" id="MBP1919445.1"/>
    </source>
</evidence>
<dbReference type="InterPro" id="IPR022383">
    <property type="entry name" value="Lactate/malate_DH_C"/>
</dbReference>
<dbReference type="PRINTS" id="PR00086">
    <property type="entry name" value="LLDHDRGNASE"/>
</dbReference>
<dbReference type="PIRSF" id="PIRSF000102">
    <property type="entry name" value="Lac_mal_DH"/>
    <property type="match status" value="1"/>
</dbReference>
<dbReference type="InterPro" id="IPR015955">
    <property type="entry name" value="Lactate_DH/Glyco_Ohase_4_C"/>
</dbReference>
<accession>A0ABS4G574</accession>
<organism evidence="7 8">
    <name type="scientific">Youngiibacter multivorans</name>
    <dbReference type="NCBI Taxonomy" id="937251"/>
    <lineage>
        <taxon>Bacteria</taxon>
        <taxon>Bacillati</taxon>
        <taxon>Bacillota</taxon>
        <taxon>Clostridia</taxon>
        <taxon>Eubacteriales</taxon>
        <taxon>Clostridiaceae</taxon>
        <taxon>Youngiibacter</taxon>
    </lineage>
</organism>
<dbReference type="RefSeq" id="WP_209459648.1">
    <property type="nucleotide sequence ID" value="NZ_JAGGKC010000015.1"/>
</dbReference>
<evidence type="ECO:0000313" key="8">
    <source>
        <dbReference type="Proteomes" id="UP001519271"/>
    </source>
</evidence>
<dbReference type="Pfam" id="PF02866">
    <property type="entry name" value="Ldh_1_C"/>
    <property type="match status" value="1"/>
</dbReference>
<feature type="domain" description="Lactate/malate dehydrogenase N-terminal" evidence="5">
    <location>
        <begin position="1"/>
        <end position="140"/>
    </location>
</feature>